<sequence length="126" mass="14237">MKPSGLTADAPHRQAFLDELMSGNAAHWSLCDGVTFAHAPISEKPGLALQIKPHALRHGQVRQVLERRFEHAQAFMGLFIYLDIDQALVIWQRLHAPHDARVLDKHISAALSLANLERLDEDRSRY</sequence>
<dbReference type="RefSeq" id="WP_084379309.1">
    <property type="nucleotide sequence ID" value="NZ_LT629802.1"/>
</dbReference>
<proteinExistence type="predicted"/>
<reference evidence="2" key="1">
    <citation type="submission" date="2016-10" db="EMBL/GenBank/DDBJ databases">
        <authorList>
            <person name="Varghese N."/>
            <person name="Submissions S."/>
        </authorList>
    </citation>
    <scope>NUCLEOTIDE SEQUENCE [LARGE SCALE GENOMIC DNA]</scope>
    <source>
        <strain evidence="2">LMG 2223</strain>
    </source>
</reference>
<dbReference type="AlphaFoldDB" id="A0A1H2NHI8"/>
<dbReference type="Proteomes" id="UP000198600">
    <property type="component" value="Chromosome I"/>
</dbReference>
<dbReference type="EMBL" id="LT629802">
    <property type="protein sequence ID" value="SDV04661.1"/>
    <property type="molecule type" value="Genomic_DNA"/>
</dbReference>
<organism evidence="1 2">
    <name type="scientific">Pseudomonas mucidolens</name>
    <dbReference type="NCBI Taxonomy" id="46679"/>
    <lineage>
        <taxon>Bacteria</taxon>
        <taxon>Pseudomonadati</taxon>
        <taxon>Pseudomonadota</taxon>
        <taxon>Gammaproteobacteria</taxon>
        <taxon>Pseudomonadales</taxon>
        <taxon>Pseudomonadaceae</taxon>
        <taxon>Pseudomonas</taxon>
    </lineage>
</organism>
<protein>
    <recommendedName>
        <fullName evidence="3">Transcriptional regulator</fullName>
    </recommendedName>
</protein>
<name>A0A1H2NHI8_9PSED</name>
<keyword evidence="2" id="KW-1185">Reference proteome</keyword>
<evidence type="ECO:0000313" key="1">
    <source>
        <dbReference type="EMBL" id="SDV04661.1"/>
    </source>
</evidence>
<evidence type="ECO:0000313" key="2">
    <source>
        <dbReference type="Proteomes" id="UP000198600"/>
    </source>
</evidence>
<dbReference type="STRING" id="46679.SAMN05216202_3709"/>
<gene>
    <name evidence="1" type="ORF">SAMN05216202_3709</name>
</gene>
<accession>A0A1H2NHI8</accession>
<dbReference type="OrthoDB" id="7017184at2"/>
<evidence type="ECO:0008006" key="3">
    <source>
        <dbReference type="Google" id="ProtNLM"/>
    </source>
</evidence>